<dbReference type="Proteomes" id="UP001222027">
    <property type="component" value="Unassembled WGS sequence"/>
</dbReference>
<gene>
    <name evidence="1" type="ORF">OPV22_021872</name>
</gene>
<dbReference type="PANTHER" id="PTHR36886">
    <property type="entry name" value="PROTEIN FRIGIDA-ESSENTIAL 1"/>
    <property type="match status" value="1"/>
</dbReference>
<dbReference type="InterPro" id="IPR052650">
    <property type="entry name" value="Zinc_finger_CCCH"/>
</dbReference>
<keyword evidence="2" id="KW-1185">Reference proteome</keyword>
<evidence type="ECO:0000313" key="2">
    <source>
        <dbReference type="Proteomes" id="UP001222027"/>
    </source>
</evidence>
<protein>
    <submittedName>
        <fullName evidence="1">Uncharacterized protein</fullName>
    </submittedName>
</protein>
<dbReference type="EMBL" id="JAQQAF010000006">
    <property type="protein sequence ID" value="KAJ8478145.1"/>
    <property type="molecule type" value="Genomic_DNA"/>
</dbReference>
<evidence type="ECO:0000313" key="1">
    <source>
        <dbReference type="EMBL" id="KAJ8478145.1"/>
    </source>
</evidence>
<reference evidence="1 2" key="1">
    <citation type="submission" date="2022-12" db="EMBL/GenBank/DDBJ databases">
        <title>Chromosome-scale assembly of the Ensete ventricosum genome.</title>
        <authorList>
            <person name="Dussert Y."/>
            <person name="Stocks J."/>
            <person name="Wendawek A."/>
            <person name="Woldeyes F."/>
            <person name="Nichols R.A."/>
            <person name="Borrell J.S."/>
        </authorList>
    </citation>
    <scope>NUCLEOTIDE SEQUENCE [LARGE SCALE GENOMIC DNA]</scope>
    <source>
        <strain evidence="2">cv. Maze</strain>
        <tissue evidence="1">Seeds</tissue>
    </source>
</reference>
<dbReference type="PANTHER" id="PTHR36886:SF3">
    <property type="entry name" value="PROTEIN FRIGIDA-ESSENTIAL 1"/>
    <property type="match status" value="1"/>
</dbReference>
<accession>A0AAV8PBJ1</accession>
<proteinExistence type="predicted"/>
<comment type="caution">
    <text evidence="1">The sequence shown here is derived from an EMBL/GenBank/DDBJ whole genome shotgun (WGS) entry which is preliminary data.</text>
</comment>
<organism evidence="1 2">
    <name type="scientific">Ensete ventricosum</name>
    <name type="common">Abyssinian banana</name>
    <name type="synonym">Musa ensete</name>
    <dbReference type="NCBI Taxonomy" id="4639"/>
    <lineage>
        <taxon>Eukaryota</taxon>
        <taxon>Viridiplantae</taxon>
        <taxon>Streptophyta</taxon>
        <taxon>Embryophyta</taxon>
        <taxon>Tracheophyta</taxon>
        <taxon>Spermatophyta</taxon>
        <taxon>Magnoliopsida</taxon>
        <taxon>Liliopsida</taxon>
        <taxon>Zingiberales</taxon>
        <taxon>Musaceae</taxon>
        <taxon>Ensete</taxon>
    </lineage>
</organism>
<name>A0AAV8PBJ1_ENSVE</name>
<sequence length="205" mass="22860">MKMAATEGTEELIPSTKNESVNKNGCTYMLFFFASFWCIKGNSCDIAPGYNVKKSFNSSDPGYEGMLDKGEDIKESKAAKKFHTALVDFVKELLKTIWKEGHSSRDAHKMIVKKAAEKVLNALQPHQVPNSRVDKGLSFGIQAKAFKRLWRVMENSKPGPSISVGVQFCTQISAHGSDLNVWWAYINYLIKSSRGLSTWCKPVTG</sequence>
<dbReference type="AlphaFoldDB" id="A0AAV8PBJ1"/>